<comment type="caution">
    <text evidence="4">The sequence shown here is derived from an EMBL/GenBank/DDBJ whole genome shotgun (WGS) entry which is preliminary data.</text>
</comment>
<keyword evidence="5" id="KW-1185">Reference proteome</keyword>
<evidence type="ECO:0000256" key="3">
    <source>
        <dbReference type="SAM" id="MobiDB-lite"/>
    </source>
</evidence>
<feature type="region of interest" description="Disordered" evidence="3">
    <location>
        <begin position="519"/>
        <end position="569"/>
    </location>
</feature>
<proteinExistence type="inferred from homology"/>
<dbReference type="EMBL" id="SNVJ01000003">
    <property type="protein sequence ID" value="MXP62541.1"/>
    <property type="molecule type" value="Genomic_DNA"/>
</dbReference>
<dbReference type="InterPro" id="IPR010131">
    <property type="entry name" value="MdtP/NodT-like"/>
</dbReference>
<keyword evidence="2" id="KW-1134">Transmembrane beta strand</keyword>
<feature type="chain" id="PRO_5033092235" evidence="2">
    <location>
        <begin position="18"/>
        <end position="569"/>
    </location>
</feature>
<dbReference type="NCBIfam" id="TIGR01845">
    <property type="entry name" value="outer_NodT"/>
    <property type="match status" value="1"/>
</dbReference>
<dbReference type="PROSITE" id="PS51257">
    <property type="entry name" value="PROKAR_LIPOPROTEIN"/>
    <property type="match status" value="1"/>
</dbReference>
<reference evidence="4 5" key="1">
    <citation type="submission" date="2019-03" db="EMBL/GenBank/DDBJ databases">
        <title>Roseomonas sp. a novel Roseomonas species isolated from Sea whip Gorgonian.</title>
        <authorList>
            <person name="Li F."/>
            <person name="Pan X."/>
            <person name="Huang S."/>
            <person name="Li Z."/>
            <person name="Meng B."/>
        </authorList>
    </citation>
    <scope>NUCLEOTIDE SEQUENCE [LARGE SCALE GENOMIC DNA]</scope>
    <source>
        <strain evidence="4 5">M0104</strain>
    </source>
</reference>
<dbReference type="AlphaFoldDB" id="A0A845B5R6"/>
<keyword evidence="2" id="KW-0449">Lipoprotein</keyword>
<sequence>MSFRAALAVALAGGLAACTVGPDFVPPRAEVPPAWSDAARNPNQAVSLQADPAPRWWTSFNDPALNSLIERTVAGNPDLQQAVLRIVEARQAEAAARGAGLPSLNGSGTYTRQQLGLRGLLRSQGAFGSIEGLRNNQQLNGQEPGLGNRAADALENALNGLTGPSNLFQLGFDASWELDLFGRVRRSVEQANAQTQAAVEGTNDALVTLLAEVAQTYAGLRGAQALARTQQQNVDTARDLLRLTERRRGQGLTTELDVANQRAQLASYEAQLQPFKRQAQQAMNRLSVLTGQPPGALDQELSVTAPIPPTPPSVPVGLPSSLARRRPDIRQAEARLHAATAGIGVATAQFYPDISLTGSIGVRAIDADYLTNWASHFYSFGPAISLPIFQGGRLTANLRLARAQQAGAALAYRGTVLNALREVEDSLVAYRTDKVQRDLLERAVKAAETALSLARSRYNNGLSNFLDVLDAQRSLVEARQQRVRATLALTTDLVSLYKALGGGWQEGLVASVVSIPPPEGGRPVESLSPDSLAGVDPPGRPVPTTAGVGPLQPSFPAAQPARLPPAVRP</sequence>
<dbReference type="OrthoDB" id="9783100at2"/>
<keyword evidence="2" id="KW-0472">Membrane</keyword>
<dbReference type="Proteomes" id="UP000460715">
    <property type="component" value="Unassembled WGS sequence"/>
</dbReference>
<gene>
    <name evidence="4" type="ORF">E0493_04130</name>
</gene>
<organism evidence="4 5">
    <name type="scientific">Teichococcus coralli</name>
    <dbReference type="NCBI Taxonomy" id="2545983"/>
    <lineage>
        <taxon>Bacteria</taxon>
        <taxon>Pseudomonadati</taxon>
        <taxon>Pseudomonadota</taxon>
        <taxon>Alphaproteobacteria</taxon>
        <taxon>Acetobacterales</taxon>
        <taxon>Roseomonadaceae</taxon>
        <taxon>Roseomonas</taxon>
    </lineage>
</organism>
<evidence type="ECO:0000256" key="1">
    <source>
        <dbReference type="ARBA" id="ARBA00007613"/>
    </source>
</evidence>
<comment type="subcellular location">
    <subcellularLocation>
        <location evidence="2">Cell membrane</location>
        <topology evidence="2">Lipid-anchor</topology>
    </subcellularLocation>
</comment>
<comment type="similarity">
    <text evidence="1 2">Belongs to the outer membrane factor (OMF) (TC 1.B.17) family.</text>
</comment>
<evidence type="ECO:0000313" key="5">
    <source>
        <dbReference type="Proteomes" id="UP000460715"/>
    </source>
</evidence>
<dbReference type="Pfam" id="PF02321">
    <property type="entry name" value="OEP"/>
    <property type="match status" value="2"/>
</dbReference>
<dbReference type="Gene3D" id="1.20.1600.10">
    <property type="entry name" value="Outer membrane efflux proteins (OEP)"/>
    <property type="match status" value="1"/>
</dbReference>
<evidence type="ECO:0000256" key="2">
    <source>
        <dbReference type="RuleBase" id="RU362097"/>
    </source>
</evidence>
<dbReference type="InterPro" id="IPR003423">
    <property type="entry name" value="OMP_efflux"/>
</dbReference>
<dbReference type="PANTHER" id="PTHR30203">
    <property type="entry name" value="OUTER MEMBRANE CATION EFFLUX PROTEIN"/>
    <property type="match status" value="1"/>
</dbReference>
<protein>
    <submittedName>
        <fullName evidence="4">Efflux transporter outer membrane subunit</fullName>
    </submittedName>
</protein>
<keyword evidence="2" id="KW-0564">Palmitate</keyword>
<evidence type="ECO:0000313" key="4">
    <source>
        <dbReference type="EMBL" id="MXP62541.1"/>
    </source>
</evidence>
<accession>A0A845B5R6</accession>
<dbReference type="Gene3D" id="2.20.200.10">
    <property type="entry name" value="Outer membrane efflux proteins (OEP)"/>
    <property type="match status" value="1"/>
</dbReference>
<dbReference type="SUPFAM" id="SSF56954">
    <property type="entry name" value="Outer membrane efflux proteins (OEP)"/>
    <property type="match status" value="1"/>
</dbReference>
<dbReference type="GO" id="GO:0005886">
    <property type="term" value="C:plasma membrane"/>
    <property type="evidence" value="ECO:0007669"/>
    <property type="project" value="UniProtKB-SubCell"/>
</dbReference>
<keyword evidence="2" id="KW-0732">Signal</keyword>
<dbReference type="PANTHER" id="PTHR30203:SF25">
    <property type="entry name" value="OUTER MEMBRANE PROTEIN-RELATED"/>
    <property type="match status" value="1"/>
</dbReference>
<dbReference type="GO" id="GO:0015562">
    <property type="term" value="F:efflux transmembrane transporter activity"/>
    <property type="evidence" value="ECO:0007669"/>
    <property type="project" value="InterPro"/>
</dbReference>
<keyword evidence="2" id="KW-0812">Transmembrane</keyword>
<feature type="signal peptide" evidence="2">
    <location>
        <begin position="1"/>
        <end position="17"/>
    </location>
</feature>
<name>A0A845B5R6_9PROT</name>
<dbReference type="RefSeq" id="WP_160935672.1">
    <property type="nucleotide sequence ID" value="NZ_SNVJ01000003.1"/>
</dbReference>